<dbReference type="Pfam" id="PF13212">
    <property type="entry name" value="DUF4020"/>
    <property type="match status" value="1"/>
</dbReference>
<name>A0A4U2MDD9_9BACI</name>
<evidence type="ECO:0000313" key="3">
    <source>
        <dbReference type="Proteomes" id="UP000306037"/>
    </source>
</evidence>
<comment type="caution">
    <text evidence="2">The sequence shown here is derived from an EMBL/GenBank/DDBJ whole genome shotgun (WGS) entry which is preliminary data.</text>
</comment>
<feature type="non-terminal residue" evidence="2">
    <location>
        <position position="1"/>
    </location>
</feature>
<organism evidence="2 3">
    <name type="scientific">Bacillus wiedmannii</name>
    <dbReference type="NCBI Taxonomy" id="1890302"/>
    <lineage>
        <taxon>Bacteria</taxon>
        <taxon>Bacillati</taxon>
        <taxon>Bacillota</taxon>
        <taxon>Bacilli</taxon>
        <taxon>Bacillales</taxon>
        <taxon>Bacillaceae</taxon>
        <taxon>Bacillus</taxon>
        <taxon>Bacillus cereus group</taxon>
    </lineage>
</organism>
<accession>A0A4U2MDD9</accession>
<dbReference type="EMBL" id="SZOM01000438">
    <property type="protein sequence ID" value="TKH08654.1"/>
    <property type="molecule type" value="Genomic_DNA"/>
</dbReference>
<reference evidence="2 3" key="1">
    <citation type="journal article" date="2019" name="Environ. Microbiol.">
        <title>An active ?-lactamase is a part of an orchestrated cell wall stress resistance network of Bacillus subtilis and related rhizosphere species.</title>
        <authorList>
            <person name="Bucher T."/>
            <person name="Keren-Paz A."/>
            <person name="Hausser J."/>
            <person name="Olender T."/>
            <person name="Cytryn E."/>
            <person name="Kolodkin-Gal I."/>
        </authorList>
    </citation>
    <scope>NUCLEOTIDE SEQUENCE [LARGE SCALE GENOMIC DNA]</scope>
    <source>
        <strain evidence="2 3">I71</strain>
    </source>
</reference>
<dbReference type="InterPro" id="IPR025093">
    <property type="entry name" value="DUF4020"/>
</dbReference>
<protein>
    <submittedName>
        <fullName evidence="2">DUF4020 domain-containing protein</fullName>
    </submittedName>
</protein>
<dbReference type="RefSeq" id="WP_137053900.1">
    <property type="nucleotide sequence ID" value="NZ_SZOM01000438.1"/>
</dbReference>
<feature type="domain" description="DUF4020" evidence="1">
    <location>
        <begin position="1"/>
        <end position="97"/>
    </location>
</feature>
<dbReference type="Proteomes" id="UP000306037">
    <property type="component" value="Unassembled WGS sequence"/>
</dbReference>
<evidence type="ECO:0000313" key="2">
    <source>
        <dbReference type="EMBL" id="TKH08654.1"/>
    </source>
</evidence>
<proteinExistence type="predicted"/>
<evidence type="ECO:0000259" key="1">
    <source>
        <dbReference type="Pfam" id="PF13212"/>
    </source>
</evidence>
<dbReference type="AlphaFoldDB" id="A0A4U2MDD9"/>
<gene>
    <name evidence="2" type="ORF">FC694_29140</name>
</gene>
<sequence length="111" mass="12913">IILFMDEIVKRGLSIIKTFSGLVGKGKQTELKQLFNEILEKTESIKMYKELYANVFFTLLQTLQEADLLKTEIIQIKEILIQYGVEKYVLNAIDNEIIRIGIVMENLQEEM</sequence>